<feature type="compositionally biased region" description="Acidic residues" evidence="1">
    <location>
        <begin position="260"/>
        <end position="275"/>
    </location>
</feature>
<dbReference type="RefSeq" id="WP_217066291.1">
    <property type="nucleotide sequence ID" value="NZ_JAHQCS010000092.1"/>
</dbReference>
<evidence type="ECO:0000256" key="1">
    <source>
        <dbReference type="SAM" id="MobiDB-lite"/>
    </source>
</evidence>
<keyword evidence="2" id="KW-0812">Transmembrane</keyword>
<feature type="region of interest" description="Disordered" evidence="1">
    <location>
        <begin position="173"/>
        <end position="275"/>
    </location>
</feature>
<evidence type="ECO:0000313" key="3">
    <source>
        <dbReference type="EMBL" id="MBU9712107.1"/>
    </source>
</evidence>
<evidence type="ECO:0000313" key="4">
    <source>
        <dbReference type="Proteomes" id="UP000784880"/>
    </source>
</evidence>
<dbReference type="InterPro" id="IPR023848">
    <property type="entry name" value="TasA"/>
</dbReference>
<proteinExistence type="predicted"/>
<comment type="caution">
    <text evidence="3">The sequence shown here is derived from an EMBL/GenBank/DDBJ whole genome shotgun (WGS) entry which is preliminary data.</text>
</comment>
<keyword evidence="2" id="KW-1133">Transmembrane helix</keyword>
<accession>A0ABS6JEL4</accession>
<sequence>MRSSRLSKYREKYKGLKFTTKILAICYVLLISITLITASTLAYFSNGTDMNISISSADYWWDKSDLEFIGSNQNIKACAPIEISVELKNNGFSMTGETEYEVYFVANGNPENGDLVAEGTVGIINADETVELTYDAENDGVYKFKAYQREGYGDNYDDREVIWSERVHVNCNAAGPRTQNETEDSDLDDQKDVTSDNDEDKESAASEGDSEKEADKKKDNDKDKSKDDSDKTDKAVDEEKEKDNEKEKEKAKDKEKENLDNSDVDDTDEAQDGDN</sequence>
<name>A0ABS6JEL4_9BACI</name>
<dbReference type="NCBIfam" id="TIGR04087">
    <property type="entry name" value="YqxM_for_SipW"/>
    <property type="match status" value="1"/>
</dbReference>
<reference evidence="3 4" key="1">
    <citation type="submission" date="2021-06" db="EMBL/GenBank/DDBJ databases">
        <title>Bacillus sp. RD4P76, an endophyte from a halophyte.</title>
        <authorList>
            <person name="Sun J.-Q."/>
        </authorList>
    </citation>
    <scope>NUCLEOTIDE SEQUENCE [LARGE SCALE GENOMIC DNA]</scope>
    <source>
        <strain evidence="3 4">CGMCC 1.15917</strain>
    </source>
</reference>
<dbReference type="EMBL" id="JAHQCS010000092">
    <property type="protein sequence ID" value="MBU9712107.1"/>
    <property type="molecule type" value="Genomic_DNA"/>
</dbReference>
<feature type="compositionally biased region" description="Basic and acidic residues" evidence="1">
    <location>
        <begin position="209"/>
        <end position="259"/>
    </location>
</feature>
<dbReference type="Proteomes" id="UP000784880">
    <property type="component" value="Unassembled WGS sequence"/>
</dbReference>
<organism evidence="3 4">
    <name type="scientific">Evansella tamaricis</name>
    <dbReference type="NCBI Taxonomy" id="2069301"/>
    <lineage>
        <taxon>Bacteria</taxon>
        <taxon>Bacillati</taxon>
        <taxon>Bacillota</taxon>
        <taxon>Bacilli</taxon>
        <taxon>Bacillales</taxon>
        <taxon>Bacillaceae</taxon>
        <taxon>Evansella</taxon>
    </lineage>
</organism>
<evidence type="ECO:0000256" key="2">
    <source>
        <dbReference type="SAM" id="Phobius"/>
    </source>
</evidence>
<protein>
    <submittedName>
        <fullName evidence="3">Amyloid fiber anchoring/assembly protein TapA</fullName>
    </submittedName>
</protein>
<keyword evidence="4" id="KW-1185">Reference proteome</keyword>
<feature type="transmembrane region" description="Helical" evidence="2">
    <location>
        <begin position="21"/>
        <end position="44"/>
    </location>
</feature>
<keyword evidence="2" id="KW-0472">Membrane</keyword>
<gene>
    <name evidence="3" type="primary">tapA</name>
    <name evidence="3" type="ORF">KS419_10180</name>
</gene>